<dbReference type="EC" id="2.7.13.3" evidence="2"/>
<dbReference type="Pfam" id="PF08447">
    <property type="entry name" value="PAS_3"/>
    <property type="match status" value="1"/>
</dbReference>
<dbReference type="Gene3D" id="2.10.70.100">
    <property type="match status" value="1"/>
</dbReference>
<dbReference type="PROSITE" id="PS50113">
    <property type="entry name" value="PAC"/>
    <property type="match status" value="1"/>
</dbReference>
<evidence type="ECO:0000256" key="4">
    <source>
        <dbReference type="ARBA" id="ARBA00022679"/>
    </source>
</evidence>
<proteinExistence type="predicted"/>
<evidence type="ECO:0000256" key="6">
    <source>
        <dbReference type="ARBA" id="ARBA00022777"/>
    </source>
</evidence>
<dbReference type="PROSITE" id="PS50110">
    <property type="entry name" value="RESPONSE_REGULATORY"/>
    <property type="match status" value="1"/>
</dbReference>
<evidence type="ECO:0000256" key="5">
    <source>
        <dbReference type="ARBA" id="ARBA00022741"/>
    </source>
</evidence>
<dbReference type="InterPro" id="IPR036890">
    <property type="entry name" value="HATPase_C_sf"/>
</dbReference>
<dbReference type="InterPro" id="IPR011006">
    <property type="entry name" value="CheY-like_superfamily"/>
</dbReference>
<dbReference type="SUPFAM" id="SSF55785">
    <property type="entry name" value="PYP-like sensor domain (PAS domain)"/>
    <property type="match status" value="1"/>
</dbReference>
<gene>
    <name evidence="14" type="ORF">ANTHELSMS3_00651</name>
</gene>
<dbReference type="Pfam" id="PF00072">
    <property type="entry name" value="Response_reg"/>
    <property type="match status" value="1"/>
</dbReference>
<evidence type="ECO:0000259" key="12">
    <source>
        <dbReference type="PROSITE" id="PS50112"/>
    </source>
</evidence>
<keyword evidence="15" id="KW-1185">Reference proteome</keyword>
<dbReference type="InterPro" id="IPR013655">
    <property type="entry name" value="PAS_fold_3"/>
</dbReference>
<evidence type="ECO:0000256" key="7">
    <source>
        <dbReference type="ARBA" id="ARBA00022840"/>
    </source>
</evidence>
<dbReference type="InterPro" id="IPR035965">
    <property type="entry name" value="PAS-like_dom_sf"/>
</dbReference>
<dbReference type="Gene3D" id="3.30.565.10">
    <property type="entry name" value="Histidine kinase-like ATPase, C-terminal domain"/>
    <property type="match status" value="1"/>
</dbReference>
<dbReference type="InterPro" id="IPR000700">
    <property type="entry name" value="PAS-assoc_C"/>
</dbReference>
<dbReference type="SUPFAM" id="SSF47384">
    <property type="entry name" value="Homodimeric domain of signal transducing histidine kinase"/>
    <property type="match status" value="1"/>
</dbReference>
<dbReference type="PANTHER" id="PTHR43065">
    <property type="entry name" value="SENSOR HISTIDINE KINASE"/>
    <property type="match status" value="1"/>
</dbReference>
<dbReference type="InterPro" id="IPR005467">
    <property type="entry name" value="His_kinase_dom"/>
</dbReference>
<name>A0A222DZM0_9RHOB</name>
<comment type="catalytic activity">
    <reaction evidence="1">
        <text>ATP + protein L-histidine = ADP + protein N-phospho-L-histidine.</text>
        <dbReference type="EC" id="2.7.13.3"/>
    </reaction>
</comment>
<evidence type="ECO:0000256" key="3">
    <source>
        <dbReference type="ARBA" id="ARBA00022553"/>
    </source>
</evidence>
<keyword evidence="4 14" id="KW-0808">Transferase</keyword>
<sequence>MANQLPSEDDALYSRIGAGTHSHELMLEQAARIAQLGYFVFNVEQSIVEVCSVRHAAIFGQTPDEFIDSVSGLKGPMEMIHPEDRNLLREAYQRLIKGETIEMEYRFYRIDRSMGYIRETVAPDYDSSGKVVRGLGSSLDVSDTRRAEERKAQANRLAALGELTAGVAHDVNNILAVVMGNAELLQDVQHDTGPNQLLSEIISAARRGGTLTQSLLNFAQRATIRPVLLGLAKETAQAVAMFERTSLKKPVIQMEASTDALPIYADRDNLQSVILNILINARDAIRDGGSIRVTCDTQRLGDHADTGLPAPGTYACLTIEDDGAGISPQNLARVTEPFFTTKSRSNGSGLGLSMAAGFMRQLGGEIVITSQPGSGTCVRLFFPLHQNAPAQGTAATQDKPATFDKQHVLLLEDEDGIRTVLQHNLTRWGFTVTATSTGQEAVAAVKSHRFDIALLDNYFPGDLNGVDIAALVKARNPATPVILLTGMAHLDSDTDRAVIDLVLAKPVLAQELRARIAGLLETAHPPRSDPT</sequence>
<dbReference type="CDD" id="cd00130">
    <property type="entry name" value="PAS"/>
    <property type="match status" value="1"/>
</dbReference>
<dbReference type="InterPro" id="IPR036097">
    <property type="entry name" value="HisK_dim/P_sf"/>
</dbReference>
<dbReference type="GO" id="GO:0005524">
    <property type="term" value="F:ATP binding"/>
    <property type="evidence" value="ECO:0007669"/>
    <property type="project" value="UniProtKB-KW"/>
</dbReference>
<dbReference type="EMBL" id="CP022540">
    <property type="protein sequence ID" value="ASP19370.1"/>
    <property type="molecule type" value="Genomic_DNA"/>
</dbReference>
<dbReference type="InterPro" id="IPR000014">
    <property type="entry name" value="PAS"/>
</dbReference>
<dbReference type="CDD" id="cd17546">
    <property type="entry name" value="REC_hyHK_CKI1_RcsC-like"/>
    <property type="match status" value="1"/>
</dbReference>
<accession>A0A222DZM0</accession>
<feature type="domain" description="Histidine kinase" evidence="10">
    <location>
        <begin position="166"/>
        <end position="386"/>
    </location>
</feature>
<keyword evidence="8" id="KW-0902">Two-component regulatory system</keyword>
<feature type="domain" description="PAS" evidence="12">
    <location>
        <begin position="58"/>
        <end position="99"/>
    </location>
</feature>
<evidence type="ECO:0000313" key="15">
    <source>
        <dbReference type="Proteomes" id="UP000203589"/>
    </source>
</evidence>
<dbReference type="InterPro" id="IPR003661">
    <property type="entry name" value="HisK_dim/P_dom"/>
</dbReference>
<feature type="modified residue" description="4-aspartylphosphate" evidence="9">
    <location>
        <position position="456"/>
    </location>
</feature>
<dbReference type="AlphaFoldDB" id="A0A222DZM0"/>
<protein>
    <recommendedName>
        <fullName evidence="2">histidine kinase</fullName>
        <ecNumber evidence="2">2.7.13.3</ecNumber>
    </recommendedName>
</protein>
<keyword evidence="7" id="KW-0067">ATP-binding</keyword>
<dbReference type="SUPFAM" id="SSF52172">
    <property type="entry name" value="CheY-like"/>
    <property type="match status" value="1"/>
</dbReference>
<dbReference type="CDD" id="cd00082">
    <property type="entry name" value="HisKA"/>
    <property type="match status" value="1"/>
</dbReference>
<dbReference type="SMART" id="SM00388">
    <property type="entry name" value="HisKA"/>
    <property type="match status" value="1"/>
</dbReference>
<dbReference type="Gene3D" id="3.40.50.2300">
    <property type="match status" value="1"/>
</dbReference>
<organism evidence="14 15">
    <name type="scientific">Antarctobacter heliothermus</name>
    <dbReference type="NCBI Taxonomy" id="74033"/>
    <lineage>
        <taxon>Bacteria</taxon>
        <taxon>Pseudomonadati</taxon>
        <taxon>Pseudomonadota</taxon>
        <taxon>Alphaproteobacteria</taxon>
        <taxon>Rhodobacterales</taxon>
        <taxon>Roseobacteraceae</taxon>
        <taxon>Antarctobacter</taxon>
    </lineage>
</organism>
<keyword evidence="6 14" id="KW-0418">Kinase</keyword>
<evidence type="ECO:0000313" key="14">
    <source>
        <dbReference type="EMBL" id="ASP19370.1"/>
    </source>
</evidence>
<dbReference type="PROSITE" id="PS50109">
    <property type="entry name" value="HIS_KIN"/>
    <property type="match status" value="1"/>
</dbReference>
<keyword evidence="3 9" id="KW-0597">Phosphoprotein</keyword>
<dbReference type="PRINTS" id="PR00344">
    <property type="entry name" value="BCTRLSENSOR"/>
</dbReference>
<reference evidence="14 15" key="1">
    <citation type="submission" date="2017-07" db="EMBL/GenBank/DDBJ databases">
        <title>Genome Sequence of Antarctobacter heliothermus Strain SMS3 Isolated from a culture of the Diatom Skeletonema marinoi.</title>
        <authorList>
            <person name="Topel M."/>
            <person name="Pinder M.I.M."/>
            <person name="Johansson O.N."/>
            <person name="Kourtchenko O."/>
            <person name="Godhe A."/>
            <person name="Clarke A.K."/>
        </authorList>
    </citation>
    <scope>NUCLEOTIDE SEQUENCE [LARGE SCALE GENOMIC DNA]</scope>
    <source>
        <strain evidence="14 15">SMS3</strain>
    </source>
</reference>
<dbReference type="KEGG" id="aht:ANTHELSMS3_00651"/>
<dbReference type="InterPro" id="IPR001789">
    <property type="entry name" value="Sig_transdc_resp-reg_receiver"/>
</dbReference>
<evidence type="ECO:0000259" key="10">
    <source>
        <dbReference type="PROSITE" id="PS50109"/>
    </source>
</evidence>
<dbReference type="PROSITE" id="PS50112">
    <property type="entry name" value="PAS"/>
    <property type="match status" value="1"/>
</dbReference>
<feature type="domain" description="PAC" evidence="13">
    <location>
        <begin position="101"/>
        <end position="153"/>
    </location>
</feature>
<dbReference type="OrthoDB" id="9796100at2"/>
<dbReference type="Pfam" id="PF02518">
    <property type="entry name" value="HATPase_c"/>
    <property type="match status" value="1"/>
</dbReference>
<keyword evidence="5" id="KW-0547">Nucleotide-binding</keyword>
<dbReference type="InterPro" id="IPR004358">
    <property type="entry name" value="Sig_transdc_His_kin-like_C"/>
</dbReference>
<dbReference type="RefSeq" id="WP_094033621.1">
    <property type="nucleotide sequence ID" value="NZ_CP022540.1"/>
</dbReference>
<evidence type="ECO:0000256" key="8">
    <source>
        <dbReference type="ARBA" id="ARBA00023012"/>
    </source>
</evidence>
<feature type="domain" description="Response regulatory" evidence="11">
    <location>
        <begin position="407"/>
        <end position="520"/>
    </location>
</feature>
<dbReference type="Gene3D" id="3.30.450.20">
    <property type="entry name" value="PAS domain"/>
    <property type="match status" value="1"/>
</dbReference>
<evidence type="ECO:0000256" key="2">
    <source>
        <dbReference type="ARBA" id="ARBA00012438"/>
    </source>
</evidence>
<dbReference type="Pfam" id="PF00512">
    <property type="entry name" value="HisKA"/>
    <property type="match status" value="1"/>
</dbReference>
<dbReference type="NCBIfam" id="TIGR00229">
    <property type="entry name" value="sensory_box"/>
    <property type="match status" value="1"/>
</dbReference>
<evidence type="ECO:0000256" key="1">
    <source>
        <dbReference type="ARBA" id="ARBA00000085"/>
    </source>
</evidence>
<dbReference type="SUPFAM" id="SSF55874">
    <property type="entry name" value="ATPase domain of HSP90 chaperone/DNA topoisomerase II/histidine kinase"/>
    <property type="match status" value="1"/>
</dbReference>
<evidence type="ECO:0000259" key="13">
    <source>
        <dbReference type="PROSITE" id="PS50113"/>
    </source>
</evidence>
<evidence type="ECO:0000259" key="11">
    <source>
        <dbReference type="PROSITE" id="PS50110"/>
    </source>
</evidence>
<dbReference type="Proteomes" id="UP000203589">
    <property type="component" value="Chromosome"/>
</dbReference>
<dbReference type="PANTHER" id="PTHR43065:SF46">
    <property type="entry name" value="C4-DICARBOXYLATE TRANSPORT SENSOR PROTEIN DCTB"/>
    <property type="match status" value="1"/>
</dbReference>
<dbReference type="SMART" id="SM00387">
    <property type="entry name" value="HATPase_c"/>
    <property type="match status" value="1"/>
</dbReference>
<dbReference type="InterPro" id="IPR003594">
    <property type="entry name" value="HATPase_dom"/>
</dbReference>
<dbReference type="SMART" id="SM00448">
    <property type="entry name" value="REC"/>
    <property type="match status" value="1"/>
</dbReference>
<dbReference type="Gene3D" id="1.10.287.130">
    <property type="match status" value="1"/>
</dbReference>
<evidence type="ECO:0000256" key="9">
    <source>
        <dbReference type="PROSITE-ProRule" id="PRU00169"/>
    </source>
</evidence>
<dbReference type="GO" id="GO:0000155">
    <property type="term" value="F:phosphorelay sensor kinase activity"/>
    <property type="evidence" value="ECO:0007669"/>
    <property type="project" value="InterPro"/>
</dbReference>